<keyword evidence="4" id="KW-1185">Reference proteome</keyword>
<accession>A0ABW7X9U2</accession>
<protein>
    <submittedName>
        <fullName evidence="3">MCE family protein</fullName>
    </submittedName>
</protein>
<dbReference type="NCBIfam" id="TIGR00996">
    <property type="entry name" value="Mtu_fam_mce"/>
    <property type="match status" value="1"/>
</dbReference>
<dbReference type="InterPro" id="IPR005693">
    <property type="entry name" value="Mce"/>
</dbReference>
<proteinExistence type="predicted"/>
<evidence type="ECO:0000313" key="3">
    <source>
        <dbReference type="EMBL" id="MFI2477901.1"/>
    </source>
</evidence>
<dbReference type="InterPro" id="IPR024516">
    <property type="entry name" value="Mce_C"/>
</dbReference>
<comment type="caution">
    <text evidence="3">The sequence shown here is derived from an EMBL/GenBank/DDBJ whole genome shotgun (WGS) entry which is preliminary data.</text>
</comment>
<dbReference type="Pfam" id="PF02470">
    <property type="entry name" value="MlaD"/>
    <property type="match status" value="1"/>
</dbReference>
<evidence type="ECO:0000313" key="4">
    <source>
        <dbReference type="Proteomes" id="UP001611415"/>
    </source>
</evidence>
<reference evidence="3 4" key="1">
    <citation type="submission" date="2024-10" db="EMBL/GenBank/DDBJ databases">
        <title>The Natural Products Discovery Center: Release of the First 8490 Sequenced Strains for Exploring Actinobacteria Biosynthetic Diversity.</title>
        <authorList>
            <person name="Kalkreuter E."/>
            <person name="Kautsar S.A."/>
            <person name="Yang D."/>
            <person name="Bader C.D."/>
            <person name="Teijaro C.N."/>
            <person name="Fluegel L."/>
            <person name="Davis C.M."/>
            <person name="Simpson J.R."/>
            <person name="Lauterbach L."/>
            <person name="Steele A.D."/>
            <person name="Gui C."/>
            <person name="Meng S."/>
            <person name="Li G."/>
            <person name="Viehrig K."/>
            <person name="Ye F."/>
            <person name="Su P."/>
            <person name="Kiefer A.F."/>
            <person name="Nichols A."/>
            <person name="Cepeda A.J."/>
            <person name="Yan W."/>
            <person name="Fan B."/>
            <person name="Jiang Y."/>
            <person name="Adhikari A."/>
            <person name="Zheng C.-J."/>
            <person name="Schuster L."/>
            <person name="Cowan T.M."/>
            <person name="Smanski M.J."/>
            <person name="Chevrette M.G."/>
            <person name="De Carvalho L.P.S."/>
            <person name="Shen B."/>
        </authorList>
    </citation>
    <scope>NUCLEOTIDE SEQUENCE [LARGE SCALE GENOMIC DNA]</scope>
    <source>
        <strain evidence="3 4">NPDC019275</strain>
    </source>
</reference>
<gene>
    <name evidence="3" type="ORF">ACH49W_31450</name>
</gene>
<organism evidence="3 4">
    <name type="scientific">Nocardia xishanensis</name>
    <dbReference type="NCBI Taxonomy" id="238964"/>
    <lineage>
        <taxon>Bacteria</taxon>
        <taxon>Bacillati</taxon>
        <taxon>Actinomycetota</taxon>
        <taxon>Actinomycetes</taxon>
        <taxon>Mycobacteriales</taxon>
        <taxon>Nocardiaceae</taxon>
        <taxon>Nocardia</taxon>
    </lineage>
</organism>
<dbReference type="InterPro" id="IPR003399">
    <property type="entry name" value="Mce/MlaD"/>
</dbReference>
<dbReference type="PANTHER" id="PTHR33371:SF15">
    <property type="entry name" value="LIPOPROTEIN LPRN"/>
    <property type="match status" value="1"/>
</dbReference>
<feature type="domain" description="Mammalian cell entry C-terminal" evidence="2">
    <location>
        <begin position="121"/>
        <end position="318"/>
    </location>
</feature>
<dbReference type="Pfam" id="PF11887">
    <property type="entry name" value="Mce4_CUP1"/>
    <property type="match status" value="1"/>
</dbReference>
<dbReference type="RefSeq" id="WP_357410672.1">
    <property type="nucleotide sequence ID" value="NZ_JBEYCD010000021.1"/>
</dbReference>
<sequence length="360" mass="37484">MRIEFTRAVATAVTALTLAGCAVTVDNVPLPKPGVAGPSYRLHAIFENALNLPERARVKIGGTDIGVVSGIETADYRADVELEIRADIALPEGSRAELRQSTPLGDIFVAVTLPQAQPRARMLGDGDRIDREHTSAGASVEELMTSMAMLLNGGGLEQAARITSEMNSMVEGRGPQLAHLLTELTSALAALNARTDQIDSLLGGMAALSATLEQHKAELGRAAETFPDLIAVLAENNSAIAELTTKVSVTMAALGDFAATTGPEFVSLFDSVQRLMDGFTRMGDHLAGTLDGLHTLYPSLAATTEGTSLAVAATISYLSVGALTDPQGSKLPDGSDLGAFAGSLAEVIARVLGRLQGGHR</sequence>
<dbReference type="InterPro" id="IPR052336">
    <property type="entry name" value="MlaD_Phospholipid_Transporter"/>
</dbReference>
<dbReference type="PROSITE" id="PS51257">
    <property type="entry name" value="PROKAR_LIPOPROTEIN"/>
    <property type="match status" value="1"/>
</dbReference>
<feature type="domain" description="Mce/MlaD" evidence="1">
    <location>
        <begin position="39"/>
        <end position="112"/>
    </location>
</feature>
<name>A0ABW7X9U2_9NOCA</name>
<evidence type="ECO:0000259" key="1">
    <source>
        <dbReference type="Pfam" id="PF02470"/>
    </source>
</evidence>
<dbReference type="Proteomes" id="UP001611415">
    <property type="component" value="Unassembled WGS sequence"/>
</dbReference>
<dbReference type="PANTHER" id="PTHR33371">
    <property type="entry name" value="INTERMEMBRANE PHOSPHOLIPID TRANSPORT SYSTEM BINDING PROTEIN MLAD-RELATED"/>
    <property type="match status" value="1"/>
</dbReference>
<dbReference type="EMBL" id="JBIRYO010000030">
    <property type="protein sequence ID" value="MFI2477901.1"/>
    <property type="molecule type" value="Genomic_DNA"/>
</dbReference>
<evidence type="ECO:0000259" key="2">
    <source>
        <dbReference type="Pfam" id="PF11887"/>
    </source>
</evidence>